<gene>
    <name evidence="2" type="ORF">BEWA_010940</name>
</gene>
<keyword evidence="1" id="KW-0694">RNA-binding</keyword>
<accession>L0B373</accession>
<dbReference type="InterPro" id="IPR036612">
    <property type="entry name" value="KH_dom_type_1_sf"/>
</dbReference>
<dbReference type="RefSeq" id="XP_004831342.1">
    <property type="nucleotide sequence ID" value="XM_004831285.1"/>
</dbReference>
<dbReference type="VEuPathDB" id="PiroplasmaDB:BEWA_010940"/>
<dbReference type="PROSITE" id="PS50084">
    <property type="entry name" value="KH_TYPE_1"/>
    <property type="match status" value="1"/>
</dbReference>
<evidence type="ECO:0008006" key="4">
    <source>
        <dbReference type="Google" id="ProtNLM"/>
    </source>
</evidence>
<dbReference type="SUPFAM" id="SSF54791">
    <property type="entry name" value="Eukaryotic type KH-domain (KH-domain type I)"/>
    <property type="match status" value="1"/>
</dbReference>
<evidence type="ECO:0000313" key="3">
    <source>
        <dbReference type="Proteomes" id="UP000031512"/>
    </source>
</evidence>
<dbReference type="EMBL" id="CP001670">
    <property type="protein sequence ID" value="AFZ81676.1"/>
    <property type="molecule type" value="Genomic_DNA"/>
</dbReference>
<protein>
    <recommendedName>
        <fullName evidence="4">K Homology domain-containing protein</fullName>
    </recommendedName>
</protein>
<dbReference type="Proteomes" id="UP000031512">
    <property type="component" value="Chromosome 3"/>
</dbReference>
<evidence type="ECO:0000256" key="1">
    <source>
        <dbReference type="PROSITE-ProRule" id="PRU00117"/>
    </source>
</evidence>
<name>L0B373_THEEQ</name>
<reference evidence="2 3" key="1">
    <citation type="journal article" date="2012" name="BMC Genomics">
        <title>Comparative genomic analysis and phylogenetic position of Theileria equi.</title>
        <authorList>
            <person name="Kappmeyer L.S."/>
            <person name="Thiagarajan M."/>
            <person name="Herndon D.R."/>
            <person name="Ramsay J.D."/>
            <person name="Caler E."/>
            <person name="Djikeng A."/>
            <person name="Gillespie J.J."/>
            <person name="Lau A.O."/>
            <person name="Roalson E.H."/>
            <person name="Silva J.C."/>
            <person name="Silva M.G."/>
            <person name="Suarez C.E."/>
            <person name="Ueti M.W."/>
            <person name="Nene V.M."/>
            <person name="Mealey R.H."/>
            <person name="Knowles D.P."/>
            <person name="Brayton K.A."/>
        </authorList>
    </citation>
    <scope>NUCLEOTIDE SEQUENCE [LARGE SCALE GENOMIC DNA]</scope>
    <source>
        <strain evidence="2 3">WA</strain>
    </source>
</reference>
<dbReference type="AlphaFoldDB" id="L0B373"/>
<organism evidence="2 3">
    <name type="scientific">Theileria equi strain WA</name>
    <dbReference type="NCBI Taxonomy" id="1537102"/>
    <lineage>
        <taxon>Eukaryota</taxon>
        <taxon>Sar</taxon>
        <taxon>Alveolata</taxon>
        <taxon>Apicomplexa</taxon>
        <taxon>Aconoidasida</taxon>
        <taxon>Piroplasmida</taxon>
        <taxon>Theileriidae</taxon>
        <taxon>Theileria</taxon>
    </lineage>
</organism>
<dbReference type="KEGG" id="beq:BEWA_010940"/>
<dbReference type="OrthoDB" id="360086at2759"/>
<sequence>MMSTEDCKSEVYGAKAPVNPFRNDFVNELTGDMNSLKLSQRYSDRLLSQSFMNDKTHIALDCPEESGWLSGLAESCGSCNTTKTFMYDSLNTQLTHDKLDYAFDSNIPADIASDDLGFSNMTLPLLDYYPNYEGEKMNDLTPTDSHGTSPLSINKQMNPQNGMYKSTSTAYSSILSSENLSFDNSATKVTSNYRKTSYTTPVKESYVFLKILATQLVSGTIIGRGGKGLNWFRRKSKVDDIVLSMPWEVYPKTEYRTLLLKGTLKPVIKATCIIADLMNSRYSFMAEDNMMVMVVLPEVFLTAMEEIKRTTNQNVLTITLFRDDNVQHQEIVAVLKGNKSKIKDLVAAISTSISETIPPEKYCFVSYPPSDIHDSCSLLASDANNEALRRQAKWPLDSSITLGSCPKVIKQLRDNENDTLEDLFNGLESLTDHKGNIITNSTIASIINNKPEILSSNLDVHINLHENLPDSIIEVASVYNCVVTQTTGEGDKIIKCKITGPFTGCFATALIILNRTSESKEL</sequence>
<dbReference type="GeneID" id="15804615"/>
<dbReference type="GO" id="GO:0003723">
    <property type="term" value="F:RNA binding"/>
    <property type="evidence" value="ECO:0007669"/>
    <property type="project" value="UniProtKB-UniRule"/>
</dbReference>
<proteinExistence type="predicted"/>
<dbReference type="eggNOG" id="ENOG502TN43">
    <property type="taxonomic scope" value="Eukaryota"/>
</dbReference>
<evidence type="ECO:0000313" key="2">
    <source>
        <dbReference type="EMBL" id="AFZ81676.1"/>
    </source>
</evidence>
<keyword evidence="3" id="KW-1185">Reference proteome</keyword>
<dbReference type="STRING" id="1537102.L0B373"/>